<comment type="function">
    <text evidence="5">Catalyzes the dephosphorylation of 2-phosphoglycolate.</text>
</comment>
<dbReference type="InterPro" id="IPR036412">
    <property type="entry name" value="HAD-like_sf"/>
</dbReference>
<dbReference type="HAMAP" id="MF_01419">
    <property type="entry name" value="GPH_hydrolase_arch"/>
    <property type="match status" value="1"/>
</dbReference>
<evidence type="ECO:0000256" key="4">
    <source>
        <dbReference type="ARBA" id="ARBA00023277"/>
    </source>
</evidence>
<accession>A0ABD5Y0B9</accession>
<feature type="binding site" evidence="5">
    <location>
        <position position="179"/>
    </location>
    <ligand>
        <name>Mg(2+)</name>
        <dbReference type="ChEBI" id="CHEBI:18420"/>
    </ligand>
</feature>
<evidence type="ECO:0000256" key="6">
    <source>
        <dbReference type="NCBIfam" id="TIGR01487"/>
    </source>
</evidence>
<dbReference type="Gene3D" id="3.90.1070.10">
    <property type="match status" value="1"/>
</dbReference>
<comment type="catalytic activity">
    <reaction evidence="5">
        <text>2-phosphoglycolate + H2O = glycolate + phosphate</text>
        <dbReference type="Rhea" id="RHEA:14369"/>
        <dbReference type="ChEBI" id="CHEBI:15377"/>
        <dbReference type="ChEBI" id="CHEBI:29805"/>
        <dbReference type="ChEBI" id="CHEBI:43474"/>
        <dbReference type="ChEBI" id="CHEBI:58033"/>
        <dbReference type="EC" id="3.1.3.18"/>
    </reaction>
</comment>
<dbReference type="EMBL" id="JBHTAS010000001">
    <property type="protein sequence ID" value="MFC7139175.1"/>
    <property type="molecule type" value="Genomic_DNA"/>
</dbReference>
<dbReference type="PANTHER" id="PTHR10000:SF8">
    <property type="entry name" value="HAD SUPERFAMILY HYDROLASE-LIKE, TYPE 3"/>
    <property type="match status" value="1"/>
</dbReference>
<dbReference type="Proteomes" id="UP001596432">
    <property type="component" value="Unassembled WGS sequence"/>
</dbReference>
<feature type="active site" description="Nucleophile" evidence="5">
    <location>
        <position position="8"/>
    </location>
</feature>
<keyword evidence="2 5" id="KW-0378">Hydrolase</keyword>
<evidence type="ECO:0000256" key="5">
    <source>
        <dbReference type="HAMAP-Rule" id="MF_01419"/>
    </source>
</evidence>
<organism evidence="7 8">
    <name type="scientific">Halosimplex aquaticum</name>
    <dbReference type="NCBI Taxonomy" id="3026162"/>
    <lineage>
        <taxon>Archaea</taxon>
        <taxon>Methanobacteriati</taxon>
        <taxon>Methanobacteriota</taxon>
        <taxon>Stenosarchaea group</taxon>
        <taxon>Halobacteria</taxon>
        <taxon>Halobacteriales</taxon>
        <taxon>Haloarculaceae</taxon>
        <taxon>Halosimplex</taxon>
    </lineage>
</organism>
<evidence type="ECO:0000313" key="7">
    <source>
        <dbReference type="EMBL" id="MFC7139175.1"/>
    </source>
</evidence>
<comment type="similarity">
    <text evidence="5">Belongs to the archaeal SPP-like hydrolase family.</text>
</comment>
<keyword evidence="3 5" id="KW-0460">Magnesium</keyword>
<dbReference type="SUPFAM" id="SSF56784">
    <property type="entry name" value="HAD-like"/>
    <property type="match status" value="1"/>
</dbReference>
<protein>
    <recommendedName>
        <fullName evidence="5 6">Phosphoglycolate phosphatase</fullName>
        <shortName evidence="5">PGP</shortName>
        <shortName evidence="5">PGPase</shortName>
        <ecNumber evidence="5 6">3.1.3.18</ecNumber>
    </recommendedName>
</protein>
<keyword evidence="1 5" id="KW-0479">Metal-binding</keyword>
<sequence length="224" mass="24066">MTPPLAVDIDGTLTDENRAVYPPVLTVLREWDAPVVVATGKALPYPVALCEFAGIERTVVAENGGVAFVHATDDLLFVGDREAAQRVVDEYLAAGHELGWGGHDLVNRWRETEVAVSREAPLEPLQRIAADHGLEVVDTGFAYHVKSPDVSKGRALEAVAERLDRDPGEFAAVGDSINDVSTFEVAGRSYAVANADEPARETADVVVDGEYGEGFLDAVERIRG</sequence>
<evidence type="ECO:0000256" key="1">
    <source>
        <dbReference type="ARBA" id="ARBA00022723"/>
    </source>
</evidence>
<gene>
    <name evidence="7" type="ORF">ACFQMA_04900</name>
</gene>
<evidence type="ECO:0000256" key="3">
    <source>
        <dbReference type="ARBA" id="ARBA00022842"/>
    </source>
</evidence>
<reference evidence="7 8" key="1">
    <citation type="journal article" date="2019" name="Int. J. Syst. Evol. Microbiol.">
        <title>The Global Catalogue of Microorganisms (GCM) 10K type strain sequencing project: providing services to taxonomists for standard genome sequencing and annotation.</title>
        <authorList>
            <consortium name="The Broad Institute Genomics Platform"/>
            <consortium name="The Broad Institute Genome Sequencing Center for Infectious Disease"/>
            <person name="Wu L."/>
            <person name="Ma J."/>
        </authorList>
    </citation>
    <scope>NUCLEOTIDE SEQUENCE [LARGE SCALE GENOMIC DNA]</scope>
    <source>
        <strain evidence="7 8">XZYJT29</strain>
    </source>
</reference>
<proteinExistence type="inferred from homology"/>
<feature type="binding site" evidence="5">
    <location>
        <position position="10"/>
    </location>
    <ligand>
        <name>Mg(2+)</name>
        <dbReference type="ChEBI" id="CHEBI:18420"/>
    </ligand>
</feature>
<dbReference type="CDD" id="cd07514">
    <property type="entry name" value="HAD_Pase"/>
    <property type="match status" value="1"/>
</dbReference>
<dbReference type="GO" id="GO:0008967">
    <property type="term" value="F:phosphoglycolate phosphatase activity"/>
    <property type="evidence" value="ECO:0007669"/>
    <property type="project" value="UniProtKB-UniRule"/>
</dbReference>
<dbReference type="InterPro" id="IPR006379">
    <property type="entry name" value="HAD-SF_hydro_IIB"/>
</dbReference>
<dbReference type="EC" id="3.1.3.18" evidence="5 6"/>
<feature type="binding site" evidence="5">
    <location>
        <position position="152"/>
    </location>
    <ligand>
        <name>substrate</name>
    </ligand>
</feature>
<dbReference type="Gene3D" id="3.40.50.1000">
    <property type="entry name" value="HAD superfamily/HAD-like"/>
    <property type="match status" value="1"/>
</dbReference>
<dbReference type="NCBIfam" id="TIGR01482">
    <property type="entry name" value="SPP-subfamily"/>
    <property type="match status" value="1"/>
</dbReference>
<dbReference type="Pfam" id="PF08282">
    <property type="entry name" value="Hydrolase_3"/>
    <property type="match status" value="2"/>
</dbReference>
<dbReference type="InterPro" id="IPR006382">
    <property type="entry name" value="PGPase"/>
</dbReference>
<dbReference type="GeneID" id="78819426"/>
<dbReference type="InterPro" id="IPR023214">
    <property type="entry name" value="HAD_sf"/>
</dbReference>
<dbReference type="AlphaFoldDB" id="A0ABD5Y0B9"/>
<dbReference type="GO" id="GO:0046872">
    <property type="term" value="F:metal ion binding"/>
    <property type="evidence" value="ECO:0007669"/>
    <property type="project" value="UniProtKB-KW"/>
</dbReference>
<feature type="binding site" evidence="5">
    <location>
        <position position="175"/>
    </location>
    <ligand>
        <name>Mg(2+)</name>
        <dbReference type="ChEBI" id="CHEBI:18420"/>
    </ligand>
</feature>
<comment type="caution">
    <text evidence="7">The sequence shown here is derived from an EMBL/GenBank/DDBJ whole genome shotgun (WGS) entry which is preliminary data.</text>
</comment>
<feature type="binding site" evidence="5">
    <location>
        <position position="8"/>
    </location>
    <ligand>
        <name>Mg(2+)</name>
        <dbReference type="ChEBI" id="CHEBI:18420"/>
    </ligand>
</feature>
<evidence type="ECO:0000256" key="2">
    <source>
        <dbReference type="ARBA" id="ARBA00022801"/>
    </source>
</evidence>
<dbReference type="NCBIfam" id="TIGR01487">
    <property type="entry name" value="Pglycolate_arch"/>
    <property type="match status" value="1"/>
</dbReference>
<dbReference type="NCBIfam" id="TIGR01484">
    <property type="entry name" value="HAD-SF-IIB"/>
    <property type="match status" value="1"/>
</dbReference>
<name>A0ABD5Y0B9_9EURY</name>
<comment type="cofactor">
    <cofactor evidence="5">
        <name>Mg(2+)</name>
        <dbReference type="ChEBI" id="CHEBI:18420"/>
    </cofactor>
</comment>
<dbReference type="CDD" id="cd01427">
    <property type="entry name" value="HAD_like"/>
    <property type="match status" value="1"/>
</dbReference>
<keyword evidence="8" id="KW-1185">Reference proteome</keyword>
<dbReference type="PANTHER" id="PTHR10000">
    <property type="entry name" value="PHOSPHOSERINE PHOSPHATASE"/>
    <property type="match status" value="1"/>
</dbReference>
<keyword evidence="4 5" id="KW-0119">Carbohydrate metabolism</keyword>
<evidence type="ECO:0000313" key="8">
    <source>
        <dbReference type="Proteomes" id="UP001596432"/>
    </source>
</evidence>
<dbReference type="RefSeq" id="WP_274324773.1">
    <property type="nucleotide sequence ID" value="NZ_CP118158.1"/>
</dbReference>